<feature type="region of interest" description="Disordered" evidence="4">
    <location>
        <begin position="469"/>
        <end position="522"/>
    </location>
</feature>
<dbReference type="InterPro" id="IPR032861">
    <property type="entry name" value="TAXi_N"/>
</dbReference>
<keyword evidence="5" id="KW-0472">Membrane</keyword>
<dbReference type="InterPro" id="IPR021109">
    <property type="entry name" value="Peptidase_aspartic_dom_sf"/>
</dbReference>
<evidence type="ECO:0000256" key="1">
    <source>
        <dbReference type="ARBA" id="ARBA00007447"/>
    </source>
</evidence>
<evidence type="ECO:0000256" key="5">
    <source>
        <dbReference type="SAM" id="Phobius"/>
    </source>
</evidence>
<keyword evidence="5" id="KW-0812">Transmembrane</keyword>
<keyword evidence="5" id="KW-1133">Transmembrane helix</keyword>
<sequence length="554" mass="60212">MPRLAINLMWTTPYIYYIYTHPAKPLCISTSASPAKFPSVISPMAAPSDFSLAFSFSAGFWLLHLLLQCHGGEAFGKFGFNFHHRYSDPVSRVLDLRGLPEKGSVGYYSSWVARDRHRLLHRRRLADSGAAVDSSLLTFEAGNETARLPSLGYLHYANVTVGTPPLSFIVALDTGSDLFWLPCDCSGSCVKGLLLGSGRQIDFNIYSPKASSTSQTVPCNGTMCEQRRRCLVEHNACAYEVAYLSGNTSSRGILVDDVLHLATDDTQQNNIEAPITLGCGMIQTGAFLDSAAPNGLFGLGTDDTSVPSILAAKGIASNATYNISLTQIAVEKNITSVDFTAIFDSGTSFTLLTDPAYTIITENFNSFVKEPRFNIASYSDTPFEYCYELSPKQTSLDVPDVNLTMKGGDQFYVFDPIVIFPPKSGQYIYCLAVVKSGDINIIGQNFMTGYRVVFDSEKQVLGWEPSDCYDRSKQSNTTTLPIKKPKRPAAEAPSPAAIKPEATSGSGNTPPPPPPLSFPSALVPPPTPNNASLLNCFFATLMLLPLSLLLFFDL</sequence>
<dbReference type="AlphaFoldDB" id="A0A328E7X2"/>
<dbReference type="Pfam" id="PF14543">
    <property type="entry name" value="TAXi_N"/>
    <property type="match status" value="1"/>
</dbReference>
<feature type="active site" evidence="2">
    <location>
        <position position="173"/>
    </location>
</feature>
<feature type="active site" evidence="2">
    <location>
        <position position="344"/>
    </location>
</feature>
<keyword evidence="8" id="KW-1185">Reference proteome</keyword>
<dbReference type="InterPro" id="IPR001969">
    <property type="entry name" value="Aspartic_peptidase_AS"/>
</dbReference>
<dbReference type="InterPro" id="IPR001461">
    <property type="entry name" value="Aspartic_peptidase_A1"/>
</dbReference>
<dbReference type="InterPro" id="IPR032799">
    <property type="entry name" value="TAXi_C"/>
</dbReference>
<dbReference type="PRINTS" id="PR00792">
    <property type="entry name" value="PEPSIN"/>
</dbReference>
<dbReference type="Pfam" id="PF14541">
    <property type="entry name" value="TAXi_C"/>
    <property type="match status" value="1"/>
</dbReference>
<dbReference type="PROSITE" id="PS51767">
    <property type="entry name" value="PEPTIDASE_A1"/>
    <property type="match status" value="1"/>
</dbReference>
<dbReference type="EMBL" id="NQVE01000033">
    <property type="protein sequence ID" value="RAL52581.1"/>
    <property type="molecule type" value="Genomic_DNA"/>
</dbReference>
<dbReference type="Proteomes" id="UP000249390">
    <property type="component" value="Unassembled WGS sequence"/>
</dbReference>
<dbReference type="SUPFAM" id="SSF50630">
    <property type="entry name" value="Acid proteases"/>
    <property type="match status" value="1"/>
</dbReference>
<keyword evidence="3" id="KW-0645">Protease</keyword>
<feature type="compositionally biased region" description="Pro residues" evidence="4">
    <location>
        <begin position="509"/>
        <end position="522"/>
    </location>
</feature>
<keyword evidence="3" id="KW-0378">Hydrolase</keyword>
<dbReference type="Gene3D" id="2.40.70.10">
    <property type="entry name" value="Acid Proteases"/>
    <property type="match status" value="2"/>
</dbReference>
<dbReference type="FunFam" id="2.40.70.10:FF:000014">
    <property type="entry name" value="Aspartyl protease family protein 1"/>
    <property type="match status" value="1"/>
</dbReference>
<dbReference type="PANTHER" id="PTHR13683:SF826">
    <property type="entry name" value="ASPARTYL PROTEASE FAMILY PROTEIN 1"/>
    <property type="match status" value="1"/>
</dbReference>
<evidence type="ECO:0000313" key="7">
    <source>
        <dbReference type="EMBL" id="RAL52581.1"/>
    </source>
</evidence>
<dbReference type="InterPro" id="IPR033121">
    <property type="entry name" value="PEPTIDASE_A1"/>
</dbReference>
<dbReference type="GO" id="GO:0006508">
    <property type="term" value="P:proteolysis"/>
    <property type="evidence" value="ECO:0007669"/>
    <property type="project" value="UniProtKB-KW"/>
</dbReference>
<organism evidence="7 8">
    <name type="scientific">Cuscuta australis</name>
    <dbReference type="NCBI Taxonomy" id="267555"/>
    <lineage>
        <taxon>Eukaryota</taxon>
        <taxon>Viridiplantae</taxon>
        <taxon>Streptophyta</taxon>
        <taxon>Embryophyta</taxon>
        <taxon>Tracheophyta</taxon>
        <taxon>Spermatophyta</taxon>
        <taxon>Magnoliopsida</taxon>
        <taxon>eudicotyledons</taxon>
        <taxon>Gunneridae</taxon>
        <taxon>Pentapetalae</taxon>
        <taxon>asterids</taxon>
        <taxon>lamiids</taxon>
        <taxon>Solanales</taxon>
        <taxon>Convolvulaceae</taxon>
        <taxon>Cuscuteae</taxon>
        <taxon>Cuscuta</taxon>
        <taxon>Cuscuta subgen. Grammica</taxon>
        <taxon>Cuscuta sect. Cleistogrammica</taxon>
    </lineage>
</organism>
<proteinExistence type="inferred from homology"/>
<evidence type="ECO:0000256" key="4">
    <source>
        <dbReference type="SAM" id="MobiDB-lite"/>
    </source>
</evidence>
<gene>
    <name evidence="7" type="ORF">DM860_017275</name>
</gene>
<evidence type="ECO:0000256" key="2">
    <source>
        <dbReference type="PIRSR" id="PIRSR601461-1"/>
    </source>
</evidence>
<protein>
    <recommendedName>
        <fullName evidence="6">Peptidase A1 domain-containing protein</fullName>
    </recommendedName>
</protein>
<feature type="transmembrane region" description="Helical" evidence="5">
    <location>
        <begin position="532"/>
        <end position="552"/>
    </location>
</feature>
<dbReference type="PROSITE" id="PS00141">
    <property type="entry name" value="ASP_PROTEASE"/>
    <property type="match status" value="2"/>
</dbReference>
<dbReference type="PANTHER" id="PTHR13683">
    <property type="entry name" value="ASPARTYL PROTEASES"/>
    <property type="match status" value="1"/>
</dbReference>
<accession>A0A328E7X2</accession>
<evidence type="ECO:0000259" key="6">
    <source>
        <dbReference type="PROSITE" id="PS51767"/>
    </source>
</evidence>
<dbReference type="GO" id="GO:0004190">
    <property type="term" value="F:aspartic-type endopeptidase activity"/>
    <property type="evidence" value="ECO:0007669"/>
    <property type="project" value="UniProtKB-KW"/>
</dbReference>
<evidence type="ECO:0000256" key="3">
    <source>
        <dbReference type="RuleBase" id="RU000454"/>
    </source>
</evidence>
<comment type="caution">
    <text evidence="7">The sequence shown here is derived from an EMBL/GenBank/DDBJ whole genome shotgun (WGS) entry which is preliminary data.</text>
</comment>
<evidence type="ECO:0000313" key="8">
    <source>
        <dbReference type="Proteomes" id="UP000249390"/>
    </source>
</evidence>
<keyword evidence="3" id="KW-0064">Aspartyl protease</keyword>
<reference evidence="7 8" key="1">
    <citation type="submission" date="2018-06" db="EMBL/GenBank/DDBJ databases">
        <title>The Genome of Cuscuta australis (Dodder) Provides Insight into the Evolution of Plant Parasitism.</title>
        <authorList>
            <person name="Liu H."/>
        </authorList>
    </citation>
    <scope>NUCLEOTIDE SEQUENCE [LARGE SCALE GENOMIC DNA]</scope>
    <source>
        <strain evidence="8">cv. Yunnan</strain>
        <tissue evidence="7">Vines</tissue>
    </source>
</reference>
<comment type="similarity">
    <text evidence="1 3">Belongs to the peptidase A1 family.</text>
</comment>
<feature type="domain" description="Peptidase A1" evidence="6">
    <location>
        <begin position="155"/>
        <end position="464"/>
    </location>
</feature>
<name>A0A328E7X2_9ASTE</name>